<reference evidence="10 11" key="1">
    <citation type="journal article" date="2019" name="Nat. Ecol. Evol.">
        <title>Megaphylogeny resolves global patterns of mushroom evolution.</title>
        <authorList>
            <person name="Varga T."/>
            <person name="Krizsan K."/>
            <person name="Foldi C."/>
            <person name="Dima B."/>
            <person name="Sanchez-Garcia M."/>
            <person name="Sanchez-Ramirez S."/>
            <person name="Szollosi G.J."/>
            <person name="Szarkandi J.G."/>
            <person name="Papp V."/>
            <person name="Albert L."/>
            <person name="Andreopoulos W."/>
            <person name="Angelini C."/>
            <person name="Antonin V."/>
            <person name="Barry K.W."/>
            <person name="Bougher N.L."/>
            <person name="Buchanan P."/>
            <person name="Buyck B."/>
            <person name="Bense V."/>
            <person name="Catcheside P."/>
            <person name="Chovatia M."/>
            <person name="Cooper J."/>
            <person name="Damon W."/>
            <person name="Desjardin D."/>
            <person name="Finy P."/>
            <person name="Geml J."/>
            <person name="Haridas S."/>
            <person name="Hughes K."/>
            <person name="Justo A."/>
            <person name="Karasinski D."/>
            <person name="Kautmanova I."/>
            <person name="Kiss B."/>
            <person name="Kocsube S."/>
            <person name="Kotiranta H."/>
            <person name="LaButti K.M."/>
            <person name="Lechner B.E."/>
            <person name="Liimatainen K."/>
            <person name="Lipzen A."/>
            <person name="Lukacs Z."/>
            <person name="Mihaltcheva S."/>
            <person name="Morgado L.N."/>
            <person name="Niskanen T."/>
            <person name="Noordeloos M.E."/>
            <person name="Ohm R.A."/>
            <person name="Ortiz-Santana B."/>
            <person name="Ovrebo C."/>
            <person name="Racz N."/>
            <person name="Riley R."/>
            <person name="Savchenko A."/>
            <person name="Shiryaev A."/>
            <person name="Soop K."/>
            <person name="Spirin V."/>
            <person name="Szebenyi C."/>
            <person name="Tomsovsky M."/>
            <person name="Tulloss R.E."/>
            <person name="Uehling J."/>
            <person name="Grigoriev I.V."/>
            <person name="Vagvolgyi C."/>
            <person name="Papp T."/>
            <person name="Martin F.M."/>
            <person name="Miettinen O."/>
            <person name="Hibbett D.S."/>
            <person name="Nagy L.G."/>
        </authorList>
    </citation>
    <scope>NUCLEOTIDE SEQUENCE [LARGE SCALE GENOMIC DNA]</scope>
    <source>
        <strain evidence="10 11">CBS 121175</strain>
    </source>
</reference>
<dbReference type="GO" id="GO:0061631">
    <property type="term" value="F:ubiquitin conjugating enzyme activity"/>
    <property type="evidence" value="ECO:0007669"/>
    <property type="project" value="UniProtKB-EC"/>
</dbReference>
<proteinExistence type="inferred from homology"/>
<feature type="compositionally biased region" description="Polar residues" evidence="8">
    <location>
        <begin position="233"/>
        <end position="252"/>
    </location>
</feature>
<dbReference type="SUPFAM" id="SSF54495">
    <property type="entry name" value="UBC-like"/>
    <property type="match status" value="1"/>
</dbReference>
<dbReference type="FunFam" id="3.10.110.10:FF:000031">
    <property type="entry name" value="Ubiquitin-conjugating enzyme E2 22"/>
    <property type="match status" value="1"/>
</dbReference>
<evidence type="ECO:0000256" key="3">
    <source>
        <dbReference type="ARBA" id="ARBA00022741"/>
    </source>
</evidence>
<accession>A0A5C3L3F6</accession>
<comment type="similarity">
    <text evidence="7">Belongs to the ubiquitin-conjugating enzyme family.</text>
</comment>
<keyword evidence="5 7" id="KW-0067">ATP-binding</keyword>
<dbReference type="InterPro" id="IPR016135">
    <property type="entry name" value="UBQ-conjugating_enzyme/RWD"/>
</dbReference>
<evidence type="ECO:0000256" key="4">
    <source>
        <dbReference type="ARBA" id="ARBA00022786"/>
    </source>
</evidence>
<keyword evidence="2" id="KW-0808">Transferase</keyword>
<dbReference type="PROSITE" id="PS00183">
    <property type="entry name" value="UBC_1"/>
    <property type="match status" value="1"/>
</dbReference>
<sequence length="329" mass="34802">MPPSAAAVKKLMREINEMRKNPLEGIRLELNEDDMLDVTGIIEGPEGTPYAGGYFRVRFVFTEEFPTTPPKCWFSTKLFHPNVGPTGEICVNTLKKDWKSSYGIGHILVTVKCLLIYPNPESALDEEAGKMFMEDYDSYCSRARLITSVHATPRVKPVEFDTPSNPDGEATKSTAAPAPAPPPAPTPSTPSTSTSSITAAPSSKPISKRIVSSSTSTASSTTPATASLRPMSTRKSASPGPQQVFTFKSSLSAEKDMAKHERHPSPSPLGTADANVGTAGKHASAGIGMGVAPGTAGIASANGSKAVKRAATNSVTTNAEKRKKALKRL</sequence>
<dbReference type="GO" id="GO:0005524">
    <property type="term" value="F:ATP binding"/>
    <property type="evidence" value="ECO:0007669"/>
    <property type="project" value="UniProtKB-UniRule"/>
</dbReference>
<protein>
    <recommendedName>
        <fullName evidence="1">E2 ubiquitin-conjugating enzyme</fullName>
        <ecNumber evidence="1">2.3.2.23</ecNumber>
    </recommendedName>
</protein>
<evidence type="ECO:0000313" key="11">
    <source>
        <dbReference type="Proteomes" id="UP000307440"/>
    </source>
</evidence>
<evidence type="ECO:0000256" key="8">
    <source>
        <dbReference type="SAM" id="MobiDB-lite"/>
    </source>
</evidence>
<evidence type="ECO:0000256" key="5">
    <source>
        <dbReference type="ARBA" id="ARBA00022840"/>
    </source>
</evidence>
<keyword evidence="11" id="KW-1185">Reference proteome</keyword>
<dbReference type="PROSITE" id="PS50127">
    <property type="entry name" value="UBC_2"/>
    <property type="match status" value="1"/>
</dbReference>
<dbReference type="InterPro" id="IPR050113">
    <property type="entry name" value="Ub_conjugating_enzyme"/>
</dbReference>
<dbReference type="CDD" id="cd23804">
    <property type="entry name" value="UBCc_UBE2S"/>
    <property type="match status" value="1"/>
</dbReference>
<feature type="region of interest" description="Disordered" evidence="8">
    <location>
        <begin position="156"/>
        <end position="329"/>
    </location>
</feature>
<feature type="active site" description="Glycyl thioester intermediate" evidence="6">
    <location>
        <position position="90"/>
    </location>
</feature>
<feature type="domain" description="UBC core" evidence="9">
    <location>
        <begin position="6"/>
        <end position="152"/>
    </location>
</feature>
<dbReference type="InterPro" id="IPR023313">
    <property type="entry name" value="UBQ-conjugating_AS"/>
</dbReference>
<dbReference type="AlphaFoldDB" id="A0A5C3L3F6"/>
<dbReference type="SMART" id="SM00212">
    <property type="entry name" value="UBCc"/>
    <property type="match status" value="1"/>
</dbReference>
<dbReference type="PANTHER" id="PTHR24067">
    <property type="entry name" value="UBIQUITIN-CONJUGATING ENZYME E2"/>
    <property type="match status" value="1"/>
</dbReference>
<dbReference type="InterPro" id="IPR000608">
    <property type="entry name" value="UBC"/>
</dbReference>
<keyword evidence="3 7" id="KW-0547">Nucleotide-binding</keyword>
<name>A0A5C3L3F6_COPMA</name>
<feature type="compositionally biased region" description="Low complexity" evidence="8">
    <location>
        <begin position="212"/>
        <end position="227"/>
    </location>
</feature>
<evidence type="ECO:0000256" key="1">
    <source>
        <dbReference type="ARBA" id="ARBA00012486"/>
    </source>
</evidence>
<organism evidence="10 11">
    <name type="scientific">Coprinopsis marcescibilis</name>
    <name type="common">Agaric fungus</name>
    <name type="synonym">Psathyrella marcescibilis</name>
    <dbReference type="NCBI Taxonomy" id="230819"/>
    <lineage>
        <taxon>Eukaryota</taxon>
        <taxon>Fungi</taxon>
        <taxon>Dikarya</taxon>
        <taxon>Basidiomycota</taxon>
        <taxon>Agaricomycotina</taxon>
        <taxon>Agaricomycetes</taxon>
        <taxon>Agaricomycetidae</taxon>
        <taxon>Agaricales</taxon>
        <taxon>Agaricineae</taxon>
        <taxon>Psathyrellaceae</taxon>
        <taxon>Coprinopsis</taxon>
    </lineage>
</organism>
<gene>
    <name evidence="10" type="ORF">FA15DRAFT_666578</name>
</gene>
<evidence type="ECO:0000313" key="10">
    <source>
        <dbReference type="EMBL" id="TFK27280.1"/>
    </source>
</evidence>
<dbReference type="EMBL" id="ML210166">
    <property type="protein sequence ID" value="TFK27280.1"/>
    <property type="molecule type" value="Genomic_DNA"/>
</dbReference>
<evidence type="ECO:0000259" key="9">
    <source>
        <dbReference type="PROSITE" id="PS50127"/>
    </source>
</evidence>
<dbReference type="STRING" id="230819.A0A5C3L3F6"/>
<evidence type="ECO:0000256" key="2">
    <source>
        <dbReference type="ARBA" id="ARBA00022679"/>
    </source>
</evidence>
<dbReference type="OrthoDB" id="10069349at2759"/>
<keyword evidence="4 7" id="KW-0833">Ubl conjugation pathway</keyword>
<feature type="compositionally biased region" description="Pro residues" evidence="8">
    <location>
        <begin position="178"/>
        <end position="188"/>
    </location>
</feature>
<dbReference type="EC" id="2.3.2.23" evidence="1"/>
<evidence type="ECO:0000256" key="7">
    <source>
        <dbReference type="RuleBase" id="RU362109"/>
    </source>
</evidence>
<evidence type="ECO:0000256" key="6">
    <source>
        <dbReference type="PROSITE-ProRule" id="PRU10133"/>
    </source>
</evidence>
<feature type="compositionally biased region" description="Low complexity" evidence="8">
    <location>
        <begin position="189"/>
        <end position="205"/>
    </location>
</feature>
<dbReference type="Gene3D" id="3.10.110.10">
    <property type="entry name" value="Ubiquitin Conjugating Enzyme"/>
    <property type="match status" value="1"/>
</dbReference>
<dbReference type="Proteomes" id="UP000307440">
    <property type="component" value="Unassembled WGS sequence"/>
</dbReference>
<dbReference type="Pfam" id="PF00179">
    <property type="entry name" value="UQ_con"/>
    <property type="match status" value="1"/>
</dbReference>